<dbReference type="PIRSF" id="PIRSF036427">
    <property type="entry name" value="Precrrn-2_mtase"/>
    <property type="match status" value="1"/>
</dbReference>
<dbReference type="EMBL" id="CP007032">
    <property type="protein sequence ID" value="AHF06294.1"/>
    <property type="molecule type" value="Genomic_DNA"/>
</dbReference>
<evidence type="ECO:0000256" key="7">
    <source>
        <dbReference type="PIRNR" id="PIRNR036427"/>
    </source>
</evidence>
<dbReference type="InterPro" id="IPR000878">
    <property type="entry name" value="4pyrrol_Mease"/>
</dbReference>
<organism evidence="9 10">
    <name type="scientific">Desulfitobacterium metallireducens DSM 15288</name>
    <dbReference type="NCBI Taxonomy" id="871968"/>
    <lineage>
        <taxon>Bacteria</taxon>
        <taxon>Bacillati</taxon>
        <taxon>Bacillota</taxon>
        <taxon>Clostridia</taxon>
        <taxon>Eubacteriales</taxon>
        <taxon>Desulfitobacteriaceae</taxon>
        <taxon>Desulfitobacterium</taxon>
    </lineage>
</organism>
<accession>W0EAR1</accession>
<dbReference type="eggNOG" id="COG2243">
    <property type="taxonomic scope" value="Bacteria"/>
</dbReference>
<evidence type="ECO:0000256" key="1">
    <source>
        <dbReference type="ARBA" id="ARBA00004953"/>
    </source>
</evidence>
<keyword evidence="5 9" id="KW-0808">Transferase</keyword>
<dbReference type="InterPro" id="IPR014777">
    <property type="entry name" value="4pyrrole_Mease_sub1"/>
</dbReference>
<dbReference type="PANTHER" id="PTHR43467">
    <property type="entry name" value="COBALT-PRECORRIN-2 C(20)-METHYLTRANSFERASE"/>
    <property type="match status" value="1"/>
</dbReference>
<evidence type="ECO:0000313" key="10">
    <source>
        <dbReference type="Proteomes" id="UP000010847"/>
    </source>
</evidence>
<dbReference type="GO" id="GO:0030788">
    <property type="term" value="F:precorrin-2 C20-methyltransferase activity"/>
    <property type="evidence" value="ECO:0007669"/>
    <property type="project" value="InterPro"/>
</dbReference>
<dbReference type="SUPFAM" id="SSF53790">
    <property type="entry name" value="Tetrapyrrole methylase"/>
    <property type="match status" value="1"/>
</dbReference>
<dbReference type="GO" id="GO:0032259">
    <property type="term" value="P:methylation"/>
    <property type="evidence" value="ECO:0007669"/>
    <property type="project" value="UniProtKB-KW"/>
</dbReference>
<evidence type="ECO:0000259" key="8">
    <source>
        <dbReference type="Pfam" id="PF00590"/>
    </source>
</evidence>
<dbReference type="Gene3D" id="3.40.1010.10">
    <property type="entry name" value="Cobalt-precorrin-4 Transmethylase, Domain 1"/>
    <property type="match status" value="1"/>
</dbReference>
<dbReference type="InterPro" id="IPR035996">
    <property type="entry name" value="4pyrrol_Methylase_sf"/>
</dbReference>
<sequence length="231" mass="25099">MTIEGKFYGIGVGPGDPQLITVKAVEVLKQVDVVAVPKSRMDRESVAWEIAKGHCPSDIQLMELEMPMTSDEAILQVAWRNAATQILYALHSGKSVAFLTLGDPSFYSTYTYLLNLLKEELPSEQIETVPGIMAMAAAAAKVNQPLATGDEPLLVLPGIEGVDKYPEIPNLVVMKVSRNLPEVLKDLHESGGKAVLATRVGQAGEEIRELTEQEEAGKVDYLSLVLINRSV</sequence>
<dbReference type="PANTHER" id="PTHR43467:SF2">
    <property type="entry name" value="COBALT-PRECORRIN-2 C(20)-METHYLTRANSFERASE"/>
    <property type="match status" value="1"/>
</dbReference>
<dbReference type="STRING" id="871968.DESME_03890"/>
<dbReference type="Pfam" id="PF00590">
    <property type="entry name" value="TP_methylase"/>
    <property type="match status" value="1"/>
</dbReference>
<dbReference type="KEGG" id="dmt:DESME_03890"/>
<dbReference type="Proteomes" id="UP000010847">
    <property type="component" value="Chromosome"/>
</dbReference>
<evidence type="ECO:0000256" key="5">
    <source>
        <dbReference type="ARBA" id="ARBA00022679"/>
    </source>
</evidence>
<keyword evidence="10" id="KW-1185">Reference proteome</keyword>
<proteinExistence type="inferred from homology"/>
<name>W0EAR1_9FIRM</name>
<feature type="domain" description="Tetrapyrrole methylase" evidence="8">
    <location>
        <begin position="6"/>
        <end position="213"/>
    </location>
</feature>
<protein>
    <submittedName>
        <fullName evidence="9">Precorrin-2 C20-methyltransferase</fullName>
    </submittedName>
</protein>
<dbReference type="AlphaFoldDB" id="W0EAR1"/>
<comment type="pathway">
    <text evidence="1">Cofactor biosynthesis; adenosylcobalamin biosynthesis.</text>
</comment>
<dbReference type="RefSeq" id="WP_006715207.1">
    <property type="nucleotide sequence ID" value="NZ_CP007032.1"/>
</dbReference>
<keyword evidence="6" id="KW-0949">S-adenosyl-L-methionine</keyword>
<keyword evidence="3" id="KW-0169">Cobalamin biosynthesis</keyword>
<evidence type="ECO:0000256" key="2">
    <source>
        <dbReference type="ARBA" id="ARBA00005879"/>
    </source>
</evidence>
<evidence type="ECO:0000256" key="4">
    <source>
        <dbReference type="ARBA" id="ARBA00022603"/>
    </source>
</evidence>
<dbReference type="HOGENOM" id="CLU_076014_2_1_9"/>
<dbReference type="InterPro" id="IPR014776">
    <property type="entry name" value="4pyrrole_Mease_sub2"/>
</dbReference>
<dbReference type="InterPro" id="IPR006364">
    <property type="entry name" value="CobI/CbiL/CobIJ_dom"/>
</dbReference>
<dbReference type="CDD" id="cd11645">
    <property type="entry name" value="Precorrin_2_C20_MT"/>
    <property type="match status" value="1"/>
</dbReference>
<dbReference type="NCBIfam" id="TIGR01467">
    <property type="entry name" value="cobI_cbiL"/>
    <property type="match status" value="1"/>
</dbReference>
<dbReference type="GO" id="GO:0009236">
    <property type="term" value="P:cobalamin biosynthetic process"/>
    <property type="evidence" value="ECO:0007669"/>
    <property type="project" value="UniProtKB-UniRule"/>
</dbReference>
<evidence type="ECO:0000313" key="9">
    <source>
        <dbReference type="EMBL" id="AHF06294.1"/>
    </source>
</evidence>
<dbReference type="Gene3D" id="3.30.950.10">
    <property type="entry name" value="Methyltransferase, Cobalt-precorrin-4 Transmethylase, Domain 2"/>
    <property type="match status" value="1"/>
</dbReference>
<gene>
    <name evidence="9" type="ORF">DESME_03890</name>
</gene>
<evidence type="ECO:0000256" key="3">
    <source>
        <dbReference type="ARBA" id="ARBA00022573"/>
    </source>
</evidence>
<comment type="similarity">
    <text evidence="2 7">Belongs to the precorrin methyltransferase family.</text>
</comment>
<reference evidence="9 10" key="1">
    <citation type="submission" date="2013-12" db="EMBL/GenBank/DDBJ databases">
        <authorList>
            <consortium name="DOE Joint Genome Institute"/>
            <person name="Smidt H."/>
            <person name="Huntemann M."/>
            <person name="Han J."/>
            <person name="Chen A."/>
            <person name="Kyrpides N."/>
            <person name="Mavromatis K."/>
            <person name="Markowitz V."/>
            <person name="Palaniappan K."/>
            <person name="Ivanova N."/>
            <person name="Schaumberg A."/>
            <person name="Pati A."/>
            <person name="Liolios K."/>
            <person name="Nordberg H.P."/>
            <person name="Cantor M.N."/>
            <person name="Hua S.X."/>
            <person name="Woyke T."/>
        </authorList>
    </citation>
    <scope>NUCLEOTIDE SEQUENCE [LARGE SCALE GENOMIC DNA]</scope>
    <source>
        <strain evidence="10">DSM 15288</strain>
    </source>
</reference>
<evidence type="ECO:0000256" key="6">
    <source>
        <dbReference type="ARBA" id="ARBA00022691"/>
    </source>
</evidence>
<dbReference type="InterPro" id="IPR012382">
    <property type="entry name" value="CobI/CbiL"/>
</dbReference>
<keyword evidence="4 9" id="KW-0489">Methyltransferase</keyword>
<dbReference type="UniPathway" id="UPA00148"/>